<dbReference type="EMBL" id="CALNXJ010000086">
    <property type="protein sequence ID" value="CAH3162615.1"/>
    <property type="molecule type" value="Genomic_DNA"/>
</dbReference>
<evidence type="ECO:0000313" key="7">
    <source>
        <dbReference type="EMBL" id="CAH3162615.1"/>
    </source>
</evidence>
<feature type="non-terminal residue" evidence="7">
    <location>
        <position position="1"/>
    </location>
</feature>
<evidence type="ECO:0000313" key="8">
    <source>
        <dbReference type="Proteomes" id="UP001159428"/>
    </source>
</evidence>
<accession>A0AAU9Y1S5</accession>
<feature type="domain" description="Ig-like" evidence="6">
    <location>
        <begin position="433"/>
        <end position="517"/>
    </location>
</feature>
<sequence length="1295" mass="138004">KPTGTSITSSPTNNTVLRNSSLVLSCRTDANPAAHIYKFYFNGTFIGVNNLGRYHVIVQADGEYTCVPLNTVGTGDNATLAVIAVDAPLVDVFPTMTSVQEGNNITLSCNASGKPAPVIAWTKAGSSQVLSHTSLLSVVNVSRSGTADNTIQYQCKASNGVETPATVTVNVTVHFPPDIDHAPSAYQVVEGSGLILFCNATGNPKPNITWTKQGNNNELSTSETLTLSKLTREDDGSVFECTAQNYITSVKAMAVLTVWYQPSVTSQQCPSPITEGDNVTLHCSAIGNPVPNIAWIRARSRTILTYNKTLVSRSITRSESGRYECLAWNGIGNNSTNSCSIDVHYLPKALALLTTPINTTVLGDTAMKLNCSTDVNPDAHTHHFYFNGNLTGNSSSGVFNISVKEDGEYTCVPVNKVGTGSNASVSITAVVAPSVDLSSSIIVIKEGNNISLSCNVSGKPEPSISWTRIGSSDVLSVSSSLTVVNVSRPGTADNMIQYQCTASNGVETPATATVNVTVEFPPDIDHAPSAYQVVEGSGLILFCNATGNPKPNITWTKQGNNSELSTSERLTITNVLREDDQSVYKCVAANSLGLTQVTPKVTVLYPPQPFIQHCPSPVTEGDNVTLYCNGTGNPSPQIAWIKSGKVLVTDSVYVIREIDRGQAGIYQCVVWNGIMRNVTSNCSIDVHYPSLIESAPVSQVVFEGNNLTLHCNASGNPTPNITWTKEDSPSVLYQGITYSIVDIDRNAAGNYTCTAWNGVGGQKKAIADQLQDPGVQMQIFFAPKNKTVLEYDNVTFFCNASSNPPSQIIWTQEGNSTVLHKGETFVIKNVSRKLNGQEYKCRTWNNVTKNMEAYAQLTVHYPSTSTMITTVPTNTTVLHDSAVLLTCNADANPTVHTYHLYFNGNLIGNSSSGVFNISVKEDGEYTCVPVNSLGAGSNTSLSITSVVAPSVDVSISVMVTREGSNISLSCNVSGKPEPSISWTRIGSLDVLSVSPSLTIVNVSRPGTADNMIQYQCTASNGVETPATATVNVTIEYPPHPFIQHCPSPVTEGGNVTLYCNATGNPSPQTAWIKSGKVLVTDSVHVIRGINRSQAGIYQCMAWNGIMRNETSNCTIDVYYPQTSTMITTVPTNTTVLRDSAMSLSCNADANPSVHTYHLYFNGNLIGNSSSGVFNISVKEDGEYTCVPVNSLGVGSNTSVSITSVVAPSVDVSISVMVTKEGNNISLKCNVSGKPEPSISWTRIGSLDVLSVSPSLTIVNVSRPGTVDNMIQYQCTASNGVETPATATVNVTVECK</sequence>
<dbReference type="SMART" id="SM00409">
    <property type="entry name" value="IG"/>
    <property type="match status" value="15"/>
</dbReference>
<feature type="domain" description="Ig-like" evidence="6">
    <location>
        <begin position="1207"/>
        <end position="1291"/>
    </location>
</feature>
<dbReference type="Pfam" id="PF13927">
    <property type="entry name" value="Ig_3"/>
    <property type="match status" value="10"/>
</dbReference>
<dbReference type="Proteomes" id="UP001159428">
    <property type="component" value="Unassembled WGS sequence"/>
</dbReference>
<dbReference type="Gene3D" id="2.60.40.10">
    <property type="entry name" value="Immunoglobulins"/>
    <property type="match status" value="15"/>
</dbReference>
<dbReference type="GO" id="GO:0050839">
    <property type="term" value="F:cell adhesion molecule binding"/>
    <property type="evidence" value="ECO:0007669"/>
    <property type="project" value="TreeGrafter"/>
</dbReference>
<evidence type="ECO:0000259" key="6">
    <source>
        <dbReference type="PROSITE" id="PS50835"/>
    </source>
</evidence>
<dbReference type="InterPro" id="IPR003599">
    <property type="entry name" value="Ig_sub"/>
</dbReference>
<feature type="domain" description="Ig-like" evidence="6">
    <location>
        <begin position="1040"/>
        <end position="1116"/>
    </location>
</feature>
<dbReference type="InterPro" id="IPR013783">
    <property type="entry name" value="Ig-like_fold"/>
</dbReference>
<keyword evidence="2" id="KW-0472">Membrane</keyword>
<protein>
    <recommendedName>
        <fullName evidence="6">Ig-like domain-containing protein</fullName>
    </recommendedName>
</protein>
<feature type="domain" description="Ig-like" evidence="6">
    <location>
        <begin position="607"/>
        <end position="679"/>
    </location>
</feature>
<keyword evidence="5" id="KW-0393">Immunoglobulin domain</keyword>
<dbReference type="GO" id="GO:0005886">
    <property type="term" value="C:plasma membrane"/>
    <property type="evidence" value="ECO:0007669"/>
    <property type="project" value="TreeGrafter"/>
</dbReference>
<dbReference type="PANTHER" id="PTHR11640">
    <property type="entry name" value="NEPHRIN"/>
    <property type="match status" value="1"/>
</dbReference>
<dbReference type="PANTHER" id="PTHR11640:SF164">
    <property type="entry name" value="MAM DOMAIN-CONTAINING GLYCOSYLPHOSPHATIDYLINOSITOL ANCHOR PROTEIN 1"/>
    <property type="match status" value="1"/>
</dbReference>
<comment type="caution">
    <text evidence="7">The sequence shown here is derived from an EMBL/GenBank/DDBJ whole genome shotgun (WGS) entry which is preliminary data.</text>
</comment>
<evidence type="ECO:0000256" key="4">
    <source>
        <dbReference type="ARBA" id="ARBA00023180"/>
    </source>
</evidence>
<feature type="domain" description="Ig-like" evidence="6">
    <location>
        <begin position="1120"/>
        <end position="1202"/>
    </location>
</feature>
<evidence type="ECO:0000256" key="2">
    <source>
        <dbReference type="ARBA" id="ARBA00023136"/>
    </source>
</evidence>
<dbReference type="GO" id="GO:0098609">
    <property type="term" value="P:cell-cell adhesion"/>
    <property type="evidence" value="ECO:0007669"/>
    <property type="project" value="TreeGrafter"/>
</dbReference>
<dbReference type="PROSITE" id="PS50835">
    <property type="entry name" value="IG_LIKE"/>
    <property type="match status" value="14"/>
</dbReference>
<dbReference type="SUPFAM" id="SSF48726">
    <property type="entry name" value="Immunoglobulin"/>
    <property type="match status" value="15"/>
</dbReference>
<dbReference type="InterPro" id="IPR036179">
    <property type="entry name" value="Ig-like_dom_sf"/>
</dbReference>
<dbReference type="GO" id="GO:0005911">
    <property type="term" value="C:cell-cell junction"/>
    <property type="evidence" value="ECO:0007669"/>
    <property type="project" value="TreeGrafter"/>
</dbReference>
<dbReference type="InterPro" id="IPR007110">
    <property type="entry name" value="Ig-like_dom"/>
</dbReference>
<proteinExistence type="predicted"/>
<feature type="domain" description="Ig-like" evidence="6">
    <location>
        <begin position="347"/>
        <end position="428"/>
    </location>
</feature>
<keyword evidence="4" id="KW-0325">Glycoprotein</keyword>
<dbReference type="InterPro" id="IPR003598">
    <property type="entry name" value="Ig_sub2"/>
</dbReference>
<evidence type="ECO:0000256" key="5">
    <source>
        <dbReference type="ARBA" id="ARBA00023319"/>
    </source>
</evidence>
<feature type="domain" description="Ig-like" evidence="6">
    <location>
        <begin position="522"/>
        <end position="602"/>
    </location>
</feature>
<name>A0AAU9Y1S5_9CNID</name>
<feature type="domain" description="Ig-like" evidence="6">
    <location>
        <begin position="689"/>
        <end position="767"/>
    </location>
</feature>
<organism evidence="7 8">
    <name type="scientific">Pocillopora meandrina</name>
    <dbReference type="NCBI Taxonomy" id="46732"/>
    <lineage>
        <taxon>Eukaryota</taxon>
        <taxon>Metazoa</taxon>
        <taxon>Cnidaria</taxon>
        <taxon>Anthozoa</taxon>
        <taxon>Hexacorallia</taxon>
        <taxon>Scleractinia</taxon>
        <taxon>Astrocoeniina</taxon>
        <taxon>Pocilloporidae</taxon>
        <taxon>Pocillopora</taxon>
    </lineage>
</organism>
<keyword evidence="3" id="KW-1015">Disulfide bond</keyword>
<feature type="domain" description="Ig-like" evidence="6">
    <location>
        <begin position="177"/>
        <end position="257"/>
    </location>
</feature>
<dbReference type="InterPro" id="IPR051275">
    <property type="entry name" value="Cell_adhesion_signaling"/>
</dbReference>
<feature type="domain" description="Ig-like" evidence="6">
    <location>
        <begin position="862"/>
        <end position="944"/>
    </location>
</feature>
<dbReference type="Pfam" id="PF13895">
    <property type="entry name" value="Ig_2"/>
    <property type="match status" value="3"/>
</dbReference>
<reference evidence="7 8" key="1">
    <citation type="submission" date="2022-05" db="EMBL/GenBank/DDBJ databases">
        <authorList>
            <consortium name="Genoscope - CEA"/>
            <person name="William W."/>
        </authorList>
    </citation>
    <scope>NUCLEOTIDE SEQUENCE [LARGE SCALE GENOMIC DNA]</scope>
</reference>
<evidence type="ECO:0000256" key="3">
    <source>
        <dbReference type="ARBA" id="ARBA00023157"/>
    </source>
</evidence>
<dbReference type="SMART" id="SM00408">
    <property type="entry name" value="IGc2"/>
    <property type="match status" value="15"/>
</dbReference>
<gene>
    <name evidence="7" type="ORF">PMEA_00034287</name>
</gene>
<evidence type="ECO:0000256" key="1">
    <source>
        <dbReference type="ARBA" id="ARBA00004479"/>
    </source>
</evidence>
<feature type="domain" description="Ig-like" evidence="6">
    <location>
        <begin position="88"/>
        <end position="168"/>
    </location>
</feature>
<comment type="subcellular location">
    <subcellularLocation>
        <location evidence="1">Membrane</location>
        <topology evidence="1">Single-pass type I membrane protein</topology>
    </subcellularLocation>
</comment>
<feature type="domain" description="Ig-like" evidence="6">
    <location>
        <begin position="262"/>
        <end position="342"/>
    </location>
</feature>
<feature type="domain" description="Ig-like" evidence="6">
    <location>
        <begin position="773"/>
        <end position="858"/>
    </location>
</feature>
<feature type="domain" description="Ig-like" evidence="6">
    <location>
        <begin position="949"/>
        <end position="1033"/>
    </location>
</feature>
<keyword evidence="8" id="KW-1185">Reference proteome</keyword>